<evidence type="ECO:0000313" key="1">
    <source>
        <dbReference type="EMBL" id="VTJ64060.1"/>
    </source>
</evidence>
<keyword evidence="2" id="KW-1185">Reference proteome</keyword>
<dbReference type="EMBL" id="CABDUW010000250">
    <property type="protein sequence ID" value="VTJ64060.1"/>
    <property type="molecule type" value="Genomic_DNA"/>
</dbReference>
<gene>
    <name evidence="1" type="ORF">MONAX_5E000086</name>
</gene>
<sequence>MVARGFRIICLPHAPVPPKAATPDPAHKHGSLRSRIRLRCTGTLKLTRSSLGKSYEVLHSVFHAPVERYWDSEGCQNHHRAANYV</sequence>
<accession>A0A5E4B4H9</accession>
<name>A0A5E4B4H9_MARMO</name>
<proteinExistence type="predicted"/>
<dbReference type="AlphaFoldDB" id="A0A5E4B4H9"/>
<dbReference type="Proteomes" id="UP000335636">
    <property type="component" value="Unassembled WGS sequence"/>
</dbReference>
<reference evidence="1" key="1">
    <citation type="submission" date="2019-04" db="EMBL/GenBank/DDBJ databases">
        <authorList>
            <person name="Alioto T."/>
            <person name="Alioto T."/>
        </authorList>
    </citation>
    <scope>NUCLEOTIDE SEQUENCE [LARGE SCALE GENOMIC DNA]</scope>
</reference>
<evidence type="ECO:0000313" key="2">
    <source>
        <dbReference type="Proteomes" id="UP000335636"/>
    </source>
</evidence>
<organism evidence="1 2">
    <name type="scientific">Marmota monax</name>
    <name type="common">Woodchuck</name>
    <dbReference type="NCBI Taxonomy" id="9995"/>
    <lineage>
        <taxon>Eukaryota</taxon>
        <taxon>Metazoa</taxon>
        <taxon>Chordata</taxon>
        <taxon>Craniata</taxon>
        <taxon>Vertebrata</taxon>
        <taxon>Euteleostomi</taxon>
        <taxon>Mammalia</taxon>
        <taxon>Eutheria</taxon>
        <taxon>Euarchontoglires</taxon>
        <taxon>Glires</taxon>
        <taxon>Rodentia</taxon>
        <taxon>Sciuromorpha</taxon>
        <taxon>Sciuridae</taxon>
        <taxon>Xerinae</taxon>
        <taxon>Marmotini</taxon>
        <taxon>Marmota</taxon>
    </lineage>
</organism>
<protein>
    <submittedName>
        <fullName evidence="1">Uncharacterized protein</fullName>
    </submittedName>
</protein>
<comment type="caution">
    <text evidence="1">The sequence shown here is derived from an EMBL/GenBank/DDBJ whole genome shotgun (WGS) entry which is preliminary data.</text>
</comment>